<dbReference type="InterPro" id="IPR036397">
    <property type="entry name" value="RNaseH_sf"/>
</dbReference>
<keyword evidence="2" id="KW-1185">Reference proteome</keyword>
<dbReference type="PANTHER" id="PTHR37984:SF5">
    <property type="entry name" value="PROTEIN NYNRIN-LIKE"/>
    <property type="match status" value="1"/>
</dbReference>
<evidence type="ECO:0000313" key="1">
    <source>
        <dbReference type="EnsemblMetazoa" id="AAEL027377-PA"/>
    </source>
</evidence>
<dbReference type="SUPFAM" id="SSF53098">
    <property type="entry name" value="Ribonuclease H-like"/>
    <property type="match status" value="1"/>
</dbReference>
<dbReference type="PROSITE" id="PS50994">
    <property type="entry name" value="INTEGRASE"/>
    <property type="match status" value="1"/>
</dbReference>
<dbReference type="Gene3D" id="3.30.420.10">
    <property type="entry name" value="Ribonuclease H-like superfamily/Ribonuclease H"/>
    <property type="match status" value="1"/>
</dbReference>
<dbReference type="InterPro" id="IPR050951">
    <property type="entry name" value="Retrovirus_Pol_polyprotein"/>
</dbReference>
<reference evidence="1 2" key="1">
    <citation type="submission" date="2017-06" db="EMBL/GenBank/DDBJ databases">
        <title>Aedes aegypti genome working group (AGWG) sequencing and assembly.</title>
        <authorList>
            <consortium name="Aedes aegypti Genome Working Group (AGWG)"/>
            <person name="Matthews B.J."/>
        </authorList>
    </citation>
    <scope>NUCLEOTIDE SEQUENCE [LARGE SCALE GENOMIC DNA]</scope>
    <source>
        <strain evidence="1 2">LVP_AGWG</strain>
    </source>
</reference>
<dbReference type="OrthoDB" id="7761807at2759"/>
<dbReference type="GO" id="GO:0015074">
    <property type="term" value="P:DNA integration"/>
    <property type="evidence" value="ECO:0007669"/>
    <property type="project" value="InterPro"/>
</dbReference>
<dbReference type="InParanoid" id="A0A6I8U8U3"/>
<name>A0A6I8U8U3_AEDAE</name>
<dbReference type="PANTHER" id="PTHR37984">
    <property type="entry name" value="PROTEIN CBG26694"/>
    <property type="match status" value="1"/>
</dbReference>
<dbReference type="GO" id="GO:0003676">
    <property type="term" value="F:nucleic acid binding"/>
    <property type="evidence" value="ECO:0007669"/>
    <property type="project" value="InterPro"/>
</dbReference>
<dbReference type="EnsemblMetazoa" id="AAEL027377-RA">
    <property type="protein sequence ID" value="AAEL027377-PA"/>
    <property type="gene ID" value="AAEL027377"/>
</dbReference>
<dbReference type="InterPro" id="IPR001584">
    <property type="entry name" value="Integrase_cat-core"/>
</dbReference>
<protein>
    <submittedName>
        <fullName evidence="1">Uncharacterized protein</fullName>
    </submittedName>
</protein>
<proteinExistence type="predicted"/>
<evidence type="ECO:0000313" key="2">
    <source>
        <dbReference type="Proteomes" id="UP000008820"/>
    </source>
</evidence>
<organism evidence="1 2">
    <name type="scientific">Aedes aegypti</name>
    <name type="common">Yellowfever mosquito</name>
    <name type="synonym">Culex aegypti</name>
    <dbReference type="NCBI Taxonomy" id="7159"/>
    <lineage>
        <taxon>Eukaryota</taxon>
        <taxon>Metazoa</taxon>
        <taxon>Ecdysozoa</taxon>
        <taxon>Arthropoda</taxon>
        <taxon>Hexapoda</taxon>
        <taxon>Insecta</taxon>
        <taxon>Pterygota</taxon>
        <taxon>Neoptera</taxon>
        <taxon>Endopterygota</taxon>
        <taxon>Diptera</taxon>
        <taxon>Nematocera</taxon>
        <taxon>Culicoidea</taxon>
        <taxon>Culicidae</taxon>
        <taxon>Culicinae</taxon>
        <taxon>Aedini</taxon>
        <taxon>Aedes</taxon>
        <taxon>Stegomyia</taxon>
    </lineage>
</organism>
<gene>
    <name evidence="1" type="primary">110679387</name>
</gene>
<accession>A0A6I8U8U3</accession>
<reference evidence="1" key="2">
    <citation type="submission" date="2020-05" db="UniProtKB">
        <authorList>
            <consortium name="EnsemblMetazoa"/>
        </authorList>
    </citation>
    <scope>IDENTIFICATION</scope>
    <source>
        <strain evidence="1">LVP_AGWG</strain>
    </source>
</reference>
<dbReference type="Proteomes" id="UP000008820">
    <property type="component" value="Chromosome 3"/>
</dbReference>
<dbReference type="Pfam" id="PF00665">
    <property type="entry name" value="rve"/>
    <property type="match status" value="1"/>
</dbReference>
<dbReference type="AlphaFoldDB" id="A0A6I8U8U3"/>
<dbReference type="InterPro" id="IPR012337">
    <property type="entry name" value="RNaseH-like_sf"/>
</dbReference>
<sequence length="106" mass="11709">QRVHVDYAGPIEGDYYLIAVDSFSKWPEIVQTNRITSAVTISILRGLFARLGMPVTLVSDNGTQFTSAEFADFCASNGIEHLTTAPFHPQSNGQAERFVDTFKRAV</sequence>